<evidence type="ECO:0000259" key="11">
    <source>
        <dbReference type="PROSITE" id="PS51746"/>
    </source>
</evidence>
<keyword evidence="8" id="KW-0464">Manganese</keyword>
<dbReference type="PANTHER" id="PTHR47992">
    <property type="entry name" value="PROTEIN PHOSPHATASE"/>
    <property type="match status" value="1"/>
</dbReference>
<evidence type="ECO:0000256" key="5">
    <source>
        <dbReference type="ARBA" id="ARBA00022801"/>
    </source>
</evidence>
<dbReference type="EC" id="3.1.3.16" evidence="3"/>
<sequence length="178" mass="19359">TMLESSENEREGDTSHVSTPLSGIIIAIEKEEEEDEDEEDAGPLTGGSYSEDGSCIYGYSSCQGKRATMEDYCDAKISNIDGHRIGFFGVFDGHGGYRAAEYLKQHLFENLTSHPKFFTDTKQAITESYQQTDAAFLKAESSIYRDDGSTASTAVLVGNHLYVANVGDSRAVISKAGE</sequence>
<name>A0AA38KUA2_TAXCH</name>
<protein>
    <recommendedName>
        <fullName evidence="3">protein-serine/threonine phosphatase</fullName>
        <ecNumber evidence="3">3.1.3.16</ecNumber>
    </recommendedName>
</protein>
<keyword evidence="6" id="KW-0460">Magnesium</keyword>
<dbReference type="GO" id="GO:0046872">
    <property type="term" value="F:metal ion binding"/>
    <property type="evidence" value="ECO:0007669"/>
    <property type="project" value="UniProtKB-KW"/>
</dbReference>
<evidence type="ECO:0000256" key="2">
    <source>
        <dbReference type="ARBA" id="ARBA00001946"/>
    </source>
</evidence>
<feature type="region of interest" description="Disordered" evidence="10">
    <location>
        <begin position="1"/>
        <end position="48"/>
    </location>
</feature>
<comment type="caution">
    <text evidence="12">The sequence shown here is derived from an EMBL/GenBank/DDBJ whole genome shotgun (WGS) entry which is preliminary data.</text>
</comment>
<gene>
    <name evidence="12" type="ORF">KI387_036692</name>
</gene>
<keyword evidence="7 9" id="KW-0904">Protein phosphatase</keyword>
<dbReference type="InterPro" id="IPR036457">
    <property type="entry name" value="PPM-type-like_dom_sf"/>
</dbReference>
<comment type="cofactor">
    <cofactor evidence="1">
        <name>Mn(2+)</name>
        <dbReference type="ChEBI" id="CHEBI:29035"/>
    </cofactor>
</comment>
<evidence type="ECO:0000256" key="8">
    <source>
        <dbReference type="ARBA" id="ARBA00023211"/>
    </source>
</evidence>
<dbReference type="SUPFAM" id="SSF81606">
    <property type="entry name" value="PP2C-like"/>
    <property type="match status" value="1"/>
</dbReference>
<evidence type="ECO:0000256" key="3">
    <source>
        <dbReference type="ARBA" id="ARBA00013081"/>
    </source>
</evidence>
<dbReference type="PROSITE" id="PS01032">
    <property type="entry name" value="PPM_1"/>
    <property type="match status" value="1"/>
</dbReference>
<keyword evidence="5 9" id="KW-0378">Hydrolase</keyword>
<keyword evidence="4" id="KW-0479">Metal-binding</keyword>
<dbReference type="CDD" id="cd00143">
    <property type="entry name" value="PP2Cc"/>
    <property type="match status" value="1"/>
</dbReference>
<dbReference type="PROSITE" id="PS51746">
    <property type="entry name" value="PPM_2"/>
    <property type="match status" value="1"/>
</dbReference>
<reference evidence="12 13" key="1">
    <citation type="journal article" date="2021" name="Nat. Plants">
        <title>The Taxus genome provides insights into paclitaxel biosynthesis.</title>
        <authorList>
            <person name="Xiong X."/>
            <person name="Gou J."/>
            <person name="Liao Q."/>
            <person name="Li Y."/>
            <person name="Zhou Q."/>
            <person name="Bi G."/>
            <person name="Li C."/>
            <person name="Du R."/>
            <person name="Wang X."/>
            <person name="Sun T."/>
            <person name="Guo L."/>
            <person name="Liang H."/>
            <person name="Lu P."/>
            <person name="Wu Y."/>
            <person name="Zhang Z."/>
            <person name="Ro D.K."/>
            <person name="Shang Y."/>
            <person name="Huang S."/>
            <person name="Yan J."/>
        </authorList>
    </citation>
    <scope>NUCLEOTIDE SEQUENCE [LARGE SCALE GENOMIC DNA]</scope>
    <source>
        <strain evidence="12">Ta-2019</strain>
    </source>
</reference>
<dbReference type="Pfam" id="PF00481">
    <property type="entry name" value="PP2C"/>
    <property type="match status" value="1"/>
</dbReference>
<dbReference type="EMBL" id="JAHRHJ020000007">
    <property type="protein sequence ID" value="KAH9308781.1"/>
    <property type="molecule type" value="Genomic_DNA"/>
</dbReference>
<keyword evidence="13" id="KW-1185">Reference proteome</keyword>
<dbReference type="AlphaFoldDB" id="A0AA38KUA2"/>
<dbReference type="SMART" id="SM00332">
    <property type="entry name" value="PP2Cc"/>
    <property type="match status" value="1"/>
</dbReference>
<evidence type="ECO:0000313" key="13">
    <source>
        <dbReference type="Proteomes" id="UP000824469"/>
    </source>
</evidence>
<evidence type="ECO:0000256" key="1">
    <source>
        <dbReference type="ARBA" id="ARBA00001936"/>
    </source>
</evidence>
<dbReference type="InterPro" id="IPR000222">
    <property type="entry name" value="PP2C_BS"/>
</dbReference>
<comment type="cofactor">
    <cofactor evidence="2">
        <name>Mg(2+)</name>
        <dbReference type="ChEBI" id="CHEBI:18420"/>
    </cofactor>
</comment>
<dbReference type="GO" id="GO:0004722">
    <property type="term" value="F:protein serine/threonine phosphatase activity"/>
    <property type="evidence" value="ECO:0007669"/>
    <property type="project" value="UniProtKB-EC"/>
</dbReference>
<comment type="similarity">
    <text evidence="9">Belongs to the PP2C family.</text>
</comment>
<organism evidence="12 13">
    <name type="scientific">Taxus chinensis</name>
    <name type="common">Chinese yew</name>
    <name type="synonym">Taxus wallichiana var. chinensis</name>
    <dbReference type="NCBI Taxonomy" id="29808"/>
    <lineage>
        <taxon>Eukaryota</taxon>
        <taxon>Viridiplantae</taxon>
        <taxon>Streptophyta</taxon>
        <taxon>Embryophyta</taxon>
        <taxon>Tracheophyta</taxon>
        <taxon>Spermatophyta</taxon>
        <taxon>Pinopsida</taxon>
        <taxon>Pinidae</taxon>
        <taxon>Conifers II</taxon>
        <taxon>Cupressales</taxon>
        <taxon>Taxaceae</taxon>
        <taxon>Taxus</taxon>
    </lineage>
</organism>
<evidence type="ECO:0000256" key="10">
    <source>
        <dbReference type="SAM" id="MobiDB-lite"/>
    </source>
</evidence>
<evidence type="ECO:0000313" key="12">
    <source>
        <dbReference type="EMBL" id="KAH9308781.1"/>
    </source>
</evidence>
<proteinExistence type="inferred from homology"/>
<feature type="domain" description="PPM-type phosphatase" evidence="11">
    <location>
        <begin position="56"/>
        <end position="178"/>
    </location>
</feature>
<evidence type="ECO:0000256" key="4">
    <source>
        <dbReference type="ARBA" id="ARBA00022723"/>
    </source>
</evidence>
<feature type="non-terminal residue" evidence="12">
    <location>
        <position position="178"/>
    </location>
</feature>
<dbReference type="InterPro" id="IPR015655">
    <property type="entry name" value="PP2C"/>
</dbReference>
<evidence type="ECO:0000256" key="7">
    <source>
        <dbReference type="ARBA" id="ARBA00022912"/>
    </source>
</evidence>
<feature type="compositionally biased region" description="Acidic residues" evidence="10">
    <location>
        <begin position="30"/>
        <end position="41"/>
    </location>
</feature>
<feature type="non-terminal residue" evidence="12">
    <location>
        <position position="1"/>
    </location>
</feature>
<evidence type="ECO:0000256" key="9">
    <source>
        <dbReference type="RuleBase" id="RU003465"/>
    </source>
</evidence>
<dbReference type="OMA" id="ATMEDYC"/>
<dbReference type="Proteomes" id="UP000824469">
    <property type="component" value="Unassembled WGS sequence"/>
</dbReference>
<dbReference type="Gene3D" id="3.60.40.10">
    <property type="entry name" value="PPM-type phosphatase domain"/>
    <property type="match status" value="1"/>
</dbReference>
<accession>A0AA38KUA2</accession>
<dbReference type="InterPro" id="IPR001932">
    <property type="entry name" value="PPM-type_phosphatase-like_dom"/>
</dbReference>
<evidence type="ECO:0000256" key="6">
    <source>
        <dbReference type="ARBA" id="ARBA00022842"/>
    </source>
</evidence>